<dbReference type="InterPro" id="IPR051052">
    <property type="entry name" value="Diverse_substrate_MTase"/>
</dbReference>
<dbReference type="OrthoDB" id="9797252at2"/>
<dbReference type="Proteomes" id="UP000192761">
    <property type="component" value="Unassembled WGS sequence"/>
</dbReference>
<comment type="similarity">
    <text evidence="1">Belongs to the methyltransferase superfamily.</text>
</comment>
<dbReference type="CDD" id="cd02440">
    <property type="entry name" value="AdoMet_MTases"/>
    <property type="match status" value="1"/>
</dbReference>
<dbReference type="PANTHER" id="PTHR44942">
    <property type="entry name" value="METHYLTRANSF_11 DOMAIN-CONTAINING PROTEIN"/>
    <property type="match status" value="1"/>
</dbReference>
<evidence type="ECO:0000313" key="6">
    <source>
        <dbReference type="Proteomes" id="UP000192761"/>
    </source>
</evidence>
<dbReference type="RefSeq" id="WP_084091322.1">
    <property type="nucleotide sequence ID" value="NZ_FWXD01000015.1"/>
</dbReference>
<accession>A0A1W1XSV4</accession>
<evidence type="ECO:0000256" key="2">
    <source>
        <dbReference type="ARBA" id="ARBA00022603"/>
    </source>
</evidence>
<dbReference type="InterPro" id="IPR013216">
    <property type="entry name" value="Methyltransf_11"/>
</dbReference>
<sequence length="256" mass="28042">MQHGSDPTKRFSEHAGAYVRGRPGYPAGVIETLRGWGALPDGAVVADIGAGTGISTALYLQAGYTVCAVEPNRAMREAAELRFAGTPLFASIEGGAEATTLADDSVDLISASQAFHWFDPLPTRAEWQRILKPGGQVALIWNDRELDATPFLVDYEALLQRFGTDYNEVKHTRIDPDAIGAFFGAEPRSVALPYVHRCDRAMLRDRVLSVSYVPKAGQPGFDDMMALADTLFDRHQQHGVIEFLYQTRIYCAPLAP</sequence>
<feature type="domain" description="Methyltransferase type 11" evidence="4">
    <location>
        <begin position="47"/>
        <end position="138"/>
    </location>
</feature>
<gene>
    <name evidence="5" type="ORF">SAMN02745857_02692</name>
</gene>
<dbReference type="PANTHER" id="PTHR44942:SF4">
    <property type="entry name" value="METHYLTRANSFERASE TYPE 11 DOMAIN-CONTAINING PROTEIN"/>
    <property type="match status" value="1"/>
</dbReference>
<dbReference type="EMBL" id="FWXD01000015">
    <property type="protein sequence ID" value="SMC27060.1"/>
    <property type="molecule type" value="Genomic_DNA"/>
</dbReference>
<dbReference type="InterPro" id="IPR029063">
    <property type="entry name" value="SAM-dependent_MTases_sf"/>
</dbReference>
<evidence type="ECO:0000259" key="4">
    <source>
        <dbReference type="Pfam" id="PF08241"/>
    </source>
</evidence>
<keyword evidence="6" id="KW-1185">Reference proteome</keyword>
<evidence type="ECO:0000256" key="3">
    <source>
        <dbReference type="ARBA" id="ARBA00022679"/>
    </source>
</evidence>
<proteinExistence type="inferred from homology"/>
<protein>
    <submittedName>
        <fullName evidence="5">Methyltransferase domain-containing protein</fullName>
    </submittedName>
</protein>
<dbReference type="STRING" id="1121001.SAMN02745857_02692"/>
<dbReference type="GO" id="GO:0032259">
    <property type="term" value="P:methylation"/>
    <property type="evidence" value="ECO:0007669"/>
    <property type="project" value="UniProtKB-KW"/>
</dbReference>
<dbReference type="GO" id="GO:0008757">
    <property type="term" value="F:S-adenosylmethionine-dependent methyltransferase activity"/>
    <property type="evidence" value="ECO:0007669"/>
    <property type="project" value="InterPro"/>
</dbReference>
<organism evidence="5 6">
    <name type="scientific">Andreprevotia lacus DSM 23236</name>
    <dbReference type="NCBI Taxonomy" id="1121001"/>
    <lineage>
        <taxon>Bacteria</taxon>
        <taxon>Pseudomonadati</taxon>
        <taxon>Pseudomonadota</taxon>
        <taxon>Betaproteobacteria</taxon>
        <taxon>Neisseriales</taxon>
        <taxon>Chitinibacteraceae</taxon>
        <taxon>Andreprevotia</taxon>
    </lineage>
</organism>
<evidence type="ECO:0000313" key="5">
    <source>
        <dbReference type="EMBL" id="SMC27060.1"/>
    </source>
</evidence>
<keyword evidence="3 5" id="KW-0808">Transferase</keyword>
<dbReference type="Pfam" id="PF08241">
    <property type="entry name" value="Methyltransf_11"/>
    <property type="match status" value="1"/>
</dbReference>
<keyword evidence="2 5" id="KW-0489">Methyltransferase</keyword>
<dbReference type="Gene3D" id="3.40.50.150">
    <property type="entry name" value="Vaccinia Virus protein VP39"/>
    <property type="match status" value="1"/>
</dbReference>
<dbReference type="SUPFAM" id="SSF53335">
    <property type="entry name" value="S-adenosyl-L-methionine-dependent methyltransferases"/>
    <property type="match status" value="1"/>
</dbReference>
<reference evidence="5 6" key="1">
    <citation type="submission" date="2017-04" db="EMBL/GenBank/DDBJ databases">
        <authorList>
            <person name="Afonso C.L."/>
            <person name="Miller P.J."/>
            <person name="Scott M.A."/>
            <person name="Spackman E."/>
            <person name="Goraichik I."/>
            <person name="Dimitrov K.M."/>
            <person name="Suarez D.L."/>
            <person name="Swayne D.E."/>
        </authorList>
    </citation>
    <scope>NUCLEOTIDE SEQUENCE [LARGE SCALE GENOMIC DNA]</scope>
    <source>
        <strain evidence="5 6">DSM 23236</strain>
    </source>
</reference>
<name>A0A1W1XSV4_9NEIS</name>
<dbReference type="AlphaFoldDB" id="A0A1W1XSV4"/>
<evidence type="ECO:0000256" key="1">
    <source>
        <dbReference type="ARBA" id="ARBA00008361"/>
    </source>
</evidence>